<dbReference type="Pfam" id="PF01595">
    <property type="entry name" value="CNNM"/>
    <property type="match status" value="1"/>
</dbReference>
<keyword evidence="5 9" id="KW-1133">Transmembrane helix</keyword>
<evidence type="ECO:0000256" key="7">
    <source>
        <dbReference type="ARBA" id="ARBA00023136"/>
    </source>
</evidence>
<keyword evidence="3 9" id="KW-0812">Transmembrane</keyword>
<accession>A0A0E2HCH2</accession>
<evidence type="ECO:0008006" key="15">
    <source>
        <dbReference type="Google" id="ProtNLM"/>
    </source>
</evidence>
<keyword evidence="4" id="KW-0677">Repeat</keyword>
<dbReference type="SMART" id="SM01091">
    <property type="entry name" value="CorC_HlyC"/>
    <property type="match status" value="1"/>
</dbReference>
<dbReference type="RefSeq" id="WP_002583612.1">
    <property type="nucleotide sequence ID" value="NZ_KB851018.1"/>
</dbReference>
<dbReference type="InterPro" id="IPR002550">
    <property type="entry name" value="CNNM"/>
</dbReference>
<feature type="transmembrane region" description="Helical" evidence="10">
    <location>
        <begin position="95"/>
        <end position="113"/>
    </location>
</feature>
<evidence type="ECO:0000256" key="10">
    <source>
        <dbReference type="SAM" id="Phobius"/>
    </source>
</evidence>
<dbReference type="PANTHER" id="PTHR22777">
    <property type="entry name" value="HEMOLYSIN-RELATED"/>
    <property type="match status" value="1"/>
</dbReference>
<name>A0A0E2HCH2_9FIRM</name>
<gene>
    <name evidence="13" type="ORF">HMPREF1090_01688</name>
</gene>
<dbReference type="Gene3D" id="3.10.580.10">
    <property type="entry name" value="CBS-domain"/>
    <property type="match status" value="1"/>
</dbReference>
<dbReference type="GO" id="GO:0050660">
    <property type="term" value="F:flavin adenine dinucleotide binding"/>
    <property type="evidence" value="ECO:0007669"/>
    <property type="project" value="InterPro"/>
</dbReference>
<dbReference type="PROSITE" id="PS51846">
    <property type="entry name" value="CNNM"/>
    <property type="match status" value="1"/>
</dbReference>
<evidence type="ECO:0000256" key="1">
    <source>
        <dbReference type="ARBA" id="ARBA00004141"/>
    </source>
</evidence>
<evidence type="ECO:0000256" key="8">
    <source>
        <dbReference type="PROSITE-ProRule" id="PRU00703"/>
    </source>
</evidence>
<evidence type="ECO:0000256" key="2">
    <source>
        <dbReference type="ARBA" id="ARBA00006337"/>
    </source>
</evidence>
<dbReference type="InterPro" id="IPR005170">
    <property type="entry name" value="Transptr-assoc_dom"/>
</dbReference>
<dbReference type="InterPro" id="IPR036318">
    <property type="entry name" value="FAD-bd_PCMH-like_sf"/>
</dbReference>
<dbReference type="PANTHER" id="PTHR22777:SF17">
    <property type="entry name" value="UPF0053 PROTEIN SLL0260"/>
    <property type="match status" value="1"/>
</dbReference>
<dbReference type="InterPro" id="IPR000644">
    <property type="entry name" value="CBS_dom"/>
</dbReference>
<comment type="subcellular location">
    <subcellularLocation>
        <location evidence="1">Membrane</location>
        <topology evidence="1">Multi-pass membrane protein</topology>
    </subcellularLocation>
</comment>
<dbReference type="CDD" id="cd04590">
    <property type="entry name" value="CBS_pair_CorC_HlyC_assoc"/>
    <property type="match status" value="1"/>
</dbReference>
<feature type="domain" description="CBS" evidence="11">
    <location>
        <begin position="274"/>
        <end position="331"/>
    </location>
</feature>
<evidence type="ECO:0000259" key="12">
    <source>
        <dbReference type="PROSITE" id="PS51846"/>
    </source>
</evidence>
<dbReference type="InterPro" id="IPR016169">
    <property type="entry name" value="FAD-bd_PCMH_sub2"/>
</dbReference>
<feature type="transmembrane region" description="Helical" evidence="10">
    <location>
        <begin position="64"/>
        <end position="88"/>
    </location>
</feature>
<protein>
    <recommendedName>
        <fullName evidence="15">Hemolysin</fullName>
    </recommendedName>
</protein>
<comment type="caution">
    <text evidence="13">The sequence shown here is derived from an EMBL/GenBank/DDBJ whole genome shotgun (WGS) entry which is preliminary data.</text>
</comment>
<feature type="transmembrane region" description="Helical" evidence="10">
    <location>
        <begin position="133"/>
        <end position="156"/>
    </location>
</feature>
<dbReference type="HOGENOM" id="CLU_015237_4_1_9"/>
<evidence type="ECO:0000256" key="6">
    <source>
        <dbReference type="ARBA" id="ARBA00023122"/>
    </source>
</evidence>
<comment type="similarity">
    <text evidence="2">Belongs to the UPF0053 family.</text>
</comment>
<feature type="domain" description="CBS" evidence="11">
    <location>
        <begin position="211"/>
        <end position="272"/>
    </location>
</feature>
<evidence type="ECO:0000313" key="13">
    <source>
        <dbReference type="EMBL" id="ENZ17388.1"/>
    </source>
</evidence>
<dbReference type="PATRIC" id="fig|999408.3.peg.1816"/>
<dbReference type="EMBL" id="AGYR01000014">
    <property type="protein sequence ID" value="ENZ17388.1"/>
    <property type="molecule type" value="Genomic_DNA"/>
</dbReference>
<keyword evidence="7 9" id="KW-0472">Membrane</keyword>
<feature type="transmembrane region" description="Helical" evidence="10">
    <location>
        <begin position="7"/>
        <end position="25"/>
    </location>
</feature>
<feature type="domain" description="CNNM transmembrane" evidence="12">
    <location>
        <begin position="4"/>
        <end position="192"/>
    </location>
</feature>
<proteinExistence type="inferred from homology"/>
<dbReference type="SUPFAM" id="SSF56176">
    <property type="entry name" value="FAD-binding/transporter-associated domain-like"/>
    <property type="match status" value="1"/>
</dbReference>
<dbReference type="GeneID" id="57959840"/>
<dbReference type="SUPFAM" id="SSF54631">
    <property type="entry name" value="CBS-domain pair"/>
    <property type="match status" value="1"/>
</dbReference>
<dbReference type="Pfam" id="PF00571">
    <property type="entry name" value="CBS"/>
    <property type="match status" value="2"/>
</dbReference>
<evidence type="ECO:0000313" key="14">
    <source>
        <dbReference type="Proteomes" id="UP000013085"/>
    </source>
</evidence>
<sequence length="433" mass="48408">MAPSGDSIAIRVVIIIILLGLSAFFSSSETALTTVNKIRIRTLAEGGNKSAQWVMKLSENQGRMLSAILIGNNVVNLSASSMLTVLVTEIFGNKAAGAATGVLTLLILIFGEITPKTMATLEAERYSLRVGHMIHILMTVLTPLIILINWMSLIVLKALHVDPDKKNDDITEDELRTIVDVGHEKGVIESEEREMINNVFDLGDSVAKDVMVPRIDMVFVDIEADYDDLIQIFKEEHYTRLPVYKETTDNVVGIINIKDLLLVEDKASFCVSDYLRQPFYTFESKKLSELMMEIKKSPNNIIIVLDEYGATAGLITLEDILEEIVGDIRDEYDEDEEEELVDLGDGQYLAEGSMKLDDLNDILDLELSSEDYDSVGGLVIDRLEHLPSQGEEVMCGNVRLVVEQVEKNRIDKVHLYVLPEEKEENIEGRRNSS</sequence>
<evidence type="ECO:0000256" key="5">
    <source>
        <dbReference type="ARBA" id="ARBA00022989"/>
    </source>
</evidence>
<evidence type="ECO:0000256" key="9">
    <source>
        <dbReference type="PROSITE-ProRule" id="PRU01193"/>
    </source>
</evidence>
<organism evidence="13 14">
    <name type="scientific">[Clostridium] clostridioforme 90A8</name>
    <dbReference type="NCBI Taxonomy" id="999408"/>
    <lineage>
        <taxon>Bacteria</taxon>
        <taxon>Bacillati</taxon>
        <taxon>Bacillota</taxon>
        <taxon>Clostridia</taxon>
        <taxon>Lachnospirales</taxon>
        <taxon>Lachnospiraceae</taxon>
        <taxon>Enterocloster</taxon>
    </lineage>
</organism>
<dbReference type="GO" id="GO:0005886">
    <property type="term" value="C:plasma membrane"/>
    <property type="evidence" value="ECO:0007669"/>
    <property type="project" value="TreeGrafter"/>
</dbReference>
<keyword evidence="6 8" id="KW-0129">CBS domain</keyword>
<evidence type="ECO:0000259" key="11">
    <source>
        <dbReference type="PROSITE" id="PS51371"/>
    </source>
</evidence>
<dbReference type="InterPro" id="IPR046342">
    <property type="entry name" value="CBS_dom_sf"/>
</dbReference>
<evidence type="ECO:0000256" key="3">
    <source>
        <dbReference type="ARBA" id="ARBA00022692"/>
    </source>
</evidence>
<dbReference type="PROSITE" id="PS51371">
    <property type="entry name" value="CBS"/>
    <property type="match status" value="2"/>
</dbReference>
<evidence type="ECO:0000256" key="4">
    <source>
        <dbReference type="ARBA" id="ARBA00022737"/>
    </source>
</evidence>
<dbReference type="Gene3D" id="3.30.465.10">
    <property type="match status" value="1"/>
</dbReference>
<dbReference type="Proteomes" id="UP000013085">
    <property type="component" value="Unassembled WGS sequence"/>
</dbReference>
<dbReference type="InterPro" id="IPR044751">
    <property type="entry name" value="Ion_transp-like_CBS"/>
</dbReference>
<dbReference type="AlphaFoldDB" id="A0A0E2HCH2"/>
<dbReference type="FunFam" id="3.10.580.10:FF:000002">
    <property type="entry name" value="Magnesium/cobalt efflux protein CorC"/>
    <property type="match status" value="1"/>
</dbReference>
<dbReference type="Pfam" id="PF03471">
    <property type="entry name" value="CorC_HlyC"/>
    <property type="match status" value="1"/>
</dbReference>
<reference evidence="13 14" key="1">
    <citation type="submission" date="2013-01" db="EMBL/GenBank/DDBJ databases">
        <title>The Genome Sequence of Clostridium clostridioforme 90A8.</title>
        <authorList>
            <consortium name="The Broad Institute Genome Sequencing Platform"/>
            <person name="Earl A."/>
            <person name="Ward D."/>
            <person name="Feldgarden M."/>
            <person name="Gevers D."/>
            <person name="Courvalin P."/>
            <person name="Lambert T."/>
            <person name="Walker B."/>
            <person name="Young S.K."/>
            <person name="Zeng Q."/>
            <person name="Gargeya S."/>
            <person name="Fitzgerald M."/>
            <person name="Haas B."/>
            <person name="Abouelleil A."/>
            <person name="Alvarado L."/>
            <person name="Arachchi H.M."/>
            <person name="Berlin A.M."/>
            <person name="Chapman S.B."/>
            <person name="Dewar J."/>
            <person name="Goldberg J."/>
            <person name="Griggs A."/>
            <person name="Gujja S."/>
            <person name="Hansen M."/>
            <person name="Howarth C."/>
            <person name="Imamovic A."/>
            <person name="Larimer J."/>
            <person name="McCowan C."/>
            <person name="Murphy C."/>
            <person name="Neiman D."/>
            <person name="Pearson M."/>
            <person name="Priest M."/>
            <person name="Roberts A."/>
            <person name="Saif S."/>
            <person name="Shea T."/>
            <person name="Sisk P."/>
            <person name="Sykes S."/>
            <person name="Wortman J."/>
            <person name="Nusbaum C."/>
            <person name="Birren B."/>
        </authorList>
    </citation>
    <scope>NUCLEOTIDE SEQUENCE [LARGE SCALE GENOMIC DNA]</scope>
    <source>
        <strain evidence="13 14">90A8</strain>
    </source>
</reference>